<gene>
    <name evidence="4" type="ORF">IV501_08765</name>
</gene>
<accession>A0A934SJA1</accession>
<dbReference type="AlphaFoldDB" id="A0A934SJA1"/>
<evidence type="ECO:0000259" key="3">
    <source>
        <dbReference type="PROSITE" id="PS50977"/>
    </source>
</evidence>
<dbReference type="InterPro" id="IPR036271">
    <property type="entry name" value="Tet_transcr_reg_TetR-rel_C_sf"/>
</dbReference>
<dbReference type="InterPro" id="IPR001647">
    <property type="entry name" value="HTH_TetR"/>
</dbReference>
<proteinExistence type="predicted"/>
<feature type="DNA-binding region" description="H-T-H motif" evidence="2">
    <location>
        <begin position="30"/>
        <end position="49"/>
    </location>
</feature>
<keyword evidence="5" id="KW-1185">Reference proteome</keyword>
<dbReference type="Proteomes" id="UP000636458">
    <property type="component" value="Unassembled WGS sequence"/>
</dbReference>
<feature type="domain" description="HTH tetR-type" evidence="3">
    <location>
        <begin position="7"/>
        <end position="67"/>
    </location>
</feature>
<dbReference type="GO" id="GO:0003677">
    <property type="term" value="F:DNA binding"/>
    <property type="evidence" value="ECO:0007669"/>
    <property type="project" value="UniProtKB-UniRule"/>
</dbReference>
<dbReference type="EMBL" id="JAEPES010000003">
    <property type="protein sequence ID" value="MBK4347722.1"/>
    <property type="molecule type" value="Genomic_DNA"/>
</dbReference>
<dbReference type="RefSeq" id="WP_200556331.1">
    <property type="nucleotide sequence ID" value="NZ_JAEPES010000003.1"/>
</dbReference>
<dbReference type="Gene3D" id="1.10.357.10">
    <property type="entry name" value="Tetracycline Repressor, domain 2"/>
    <property type="match status" value="1"/>
</dbReference>
<dbReference type="SUPFAM" id="SSF48498">
    <property type="entry name" value="Tetracyclin repressor-like, C-terminal domain"/>
    <property type="match status" value="1"/>
</dbReference>
<keyword evidence="1 2" id="KW-0238">DNA-binding</keyword>
<dbReference type="PROSITE" id="PS50977">
    <property type="entry name" value="HTH_TETR_2"/>
    <property type="match status" value="1"/>
</dbReference>
<name>A0A934SJA1_9MICO</name>
<protein>
    <submittedName>
        <fullName evidence="4">TetR/AcrR family transcriptional regulator</fullName>
    </submittedName>
</protein>
<dbReference type="InterPro" id="IPR009057">
    <property type="entry name" value="Homeodomain-like_sf"/>
</dbReference>
<dbReference type="SUPFAM" id="SSF46689">
    <property type="entry name" value="Homeodomain-like"/>
    <property type="match status" value="1"/>
</dbReference>
<evidence type="ECO:0000256" key="1">
    <source>
        <dbReference type="ARBA" id="ARBA00023125"/>
    </source>
</evidence>
<comment type="caution">
    <text evidence="4">The sequence shown here is derived from an EMBL/GenBank/DDBJ whole genome shotgun (WGS) entry which is preliminary data.</text>
</comment>
<sequence length="181" mass="19985">MPDPRIQRTRDHVLATVRKLLAEPASTPLTFTILAAEAQVSRRTLYTHWGSIDRVISDAVSSTFAGDASDFDGLTTFERLNHFLVQVRDTMCDPVFAATVTMQMAKATRDPEAADSLREMNDAAIAEFRERVAPVTTQQYGAIVGPVFFAQLIARVPMTDVDVRNHAEIIAQHLGLMEAVV</sequence>
<organism evidence="4 5">
    <name type="scientific">Lacisediminihabitans changchengi</name>
    <dbReference type="NCBI Taxonomy" id="2787634"/>
    <lineage>
        <taxon>Bacteria</taxon>
        <taxon>Bacillati</taxon>
        <taxon>Actinomycetota</taxon>
        <taxon>Actinomycetes</taxon>
        <taxon>Micrococcales</taxon>
        <taxon>Microbacteriaceae</taxon>
        <taxon>Lacisediminihabitans</taxon>
    </lineage>
</organism>
<evidence type="ECO:0000313" key="5">
    <source>
        <dbReference type="Proteomes" id="UP000636458"/>
    </source>
</evidence>
<evidence type="ECO:0000313" key="4">
    <source>
        <dbReference type="EMBL" id="MBK4347722.1"/>
    </source>
</evidence>
<evidence type="ECO:0000256" key="2">
    <source>
        <dbReference type="PROSITE-ProRule" id="PRU00335"/>
    </source>
</evidence>
<reference evidence="4" key="1">
    <citation type="submission" date="2021-01" db="EMBL/GenBank/DDBJ databases">
        <title>Lacisediminihabitans sp. nov. strain G11-30, isolated from Antarctic Soil.</title>
        <authorList>
            <person name="Li J."/>
        </authorList>
    </citation>
    <scope>NUCLEOTIDE SEQUENCE</scope>
    <source>
        <strain evidence="4">G11-30</strain>
    </source>
</reference>